<evidence type="ECO:0000259" key="3">
    <source>
        <dbReference type="Pfam" id="PF08659"/>
    </source>
</evidence>
<feature type="non-terminal residue" evidence="5">
    <location>
        <position position="1"/>
    </location>
</feature>
<dbReference type="InterPro" id="IPR036291">
    <property type="entry name" value="NAD(P)-bd_dom_sf"/>
</dbReference>
<dbReference type="AlphaFoldDB" id="A0A0J6XE73"/>
<comment type="caution">
    <text evidence="5">The sequence shown here is derived from an EMBL/GenBank/DDBJ whole genome shotgun (WGS) entry which is preliminary data.</text>
</comment>
<organism evidence="5 6">
    <name type="scientific">Streptomyces roseus</name>
    <dbReference type="NCBI Taxonomy" id="66430"/>
    <lineage>
        <taxon>Bacteria</taxon>
        <taxon>Bacillati</taxon>
        <taxon>Actinomycetota</taxon>
        <taxon>Actinomycetes</taxon>
        <taxon>Kitasatosporales</taxon>
        <taxon>Streptomycetaceae</taxon>
        <taxon>Streptomyces</taxon>
    </lineage>
</organism>
<dbReference type="Proteomes" id="UP000035932">
    <property type="component" value="Unassembled WGS sequence"/>
</dbReference>
<dbReference type="PANTHER" id="PTHR43775">
    <property type="entry name" value="FATTY ACID SYNTHASE"/>
    <property type="match status" value="1"/>
</dbReference>
<evidence type="ECO:0000313" key="5">
    <source>
        <dbReference type="EMBL" id="KMO94250.1"/>
    </source>
</evidence>
<accession>A0A0J6XE73</accession>
<sequence length="185" mass="19007">APVDGVAGPHVWGELPEGELTGAVVFHVPDTEGLLPDAVRSATGRTLAVVQEWLAGERFAETTLVVATRGAVVVDAASERVDLAQAPVWGLVRAAQAENPGRIQLTDLTAVTDGLDAVIASGEPESAVRADGVRIPRLVPVTATAEAPLVLDPEGTVLITGGTGGIGAHLARHLVTEHGVRHLVL</sequence>
<keyword evidence="1" id="KW-0596">Phosphopantetheine</keyword>
<dbReference type="GO" id="GO:0006633">
    <property type="term" value="P:fatty acid biosynthetic process"/>
    <property type="evidence" value="ECO:0007669"/>
    <property type="project" value="TreeGrafter"/>
</dbReference>
<keyword evidence="2" id="KW-0597">Phosphoprotein</keyword>
<name>A0A0J6XE73_9ACTN</name>
<feature type="non-terminal residue" evidence="5">
    <location>
        <position position="185"/>
    </location>
</feature>
<dbReference type="InterPro" id="IPR050091">
    <property type="entry name" value="PKS_NRPS_Biosynth_Enz"/>
</dbReference>
<evidence type="ECO:0000259" key="4">
    <source>
        <dbReference type="Pfam" id="PF22953"/>
    </source>
</evidence>
<dbReference type="STRING" id="66430.ACS04_30170"/>
<dbReference type="Pfam" id="PF22953">
    <property type="entry name" value="SpnB_Rossmann"/>
    <property type="match status" value="1"/>
</dbReference>
<protein>
    <submittedName>
        <fullName evidence="5">Uncharacterized protein</fullName>
    </submittedName>
</protein>
<evidence type="ECO:0000256" key="2">
    <source>
        <dbReference type="ARBA" id="ARBA00022553"/>
    </source>
</evidence>
<dbReference type="Pfam" id="PF08659">
    <property type="entry name" value="KR"/>
    <property type="match status" value="1"/>
</dbReference>
<evidence type="ECO:0000313" key="6">
    <source>
        <dbReference type="Proteomes" id="UP000035932"/>
    </source>
</evidence>
<dbReference type="SUPFAM" id="SSF51735">
    <property type="entry name" value="NAD(P)-binding Rossmann-fold domains"/>
    <property type="match status" value="2"/>
</dbReference>
<dbReference type="Gene3D" id="3.40.50.720">
    <property type="entry name" value="NAD(P)-binding Rossmann-like Domain"/>
    <property type="match status" value="1"/>
</dbReference>
<feature type="domain" description="Ketoreductase (KR)" evidence="3">
    <location>
        <begin position="155"/>
        <end position="185"/>
    </location>
</feature>
<dbReference type="Gene3D" id="3.40.50.11460">
    <property type="match status" value="1"/>
</dbReference>
<proteinExistence type="predicted"/>
<gene>
    <name evidence="5" type="ORF">ACS04_30170</name>
</gene>
<reference evidence="5 6" key="1">
    <citation type="submission" date="2015-06" db="EMBL/GenBank/DDBJ databases">
        <title>Recapitulation of the evolution of biosynthetic gene clusters reveals hidden chemical diversity on bacterial genomes.</title>
        <authorList>
            <person name="Cruz-Morales P."/>
            <person name="Martinez-Guerrero C."/>
            <person name="Morales-Escalante M.A."/>
            <person name="Yanez-Guerra L.A."/>
            <person name="Kopp J.F."/>
            <person name="Feldmann J."/>
            <person name="Ramos-Aboites H.E."/>
            <person name="Barona-Gomez F."/>
        </authorList>
    </citation>
    <scope>NUCLEOTIDE SEQUENCE [LARGE SCALE GENOMIC DNA]</scope>
    <source>
        <strain evidence="5 6">ATCC 31245</strain>
    </source>
</reference>
<dbReference type="EMBL" id="LFML01000145">
    <property type="protein sequence ID" value="KMO94250.1"/>
    <property type="molecule type" value="Genomic_DNA"/>
</dbReference>
<dbReference type="PANTHER" id="PTHR43775:SF37">
    <property type="entry name" value="SI:DKEY-61P9.11"/>
    <property type="match status" value="1"/>
</dbReference>
<dbReference type="InterPro" id="IPR013968">
    <property type="entry name" value="PKS_KR"/>
</dbReference>
<dbReference type="GO" id="GO:0004312">
    <property type="term" value="F:fatty acid synthase activity"/>
    <property type="evidence" value="ECO:0007669"/>
    <property type="project" value="TreeGrafter"/>
</dbReference>
<dbReference type="InterPro" id="IPR055123">
    <property type="entry name" value="SpnB-like_Rossmann"/>
</dbReference>
<evidence type="ECO:0000256" key="1">
    <source>
        <dbReference type="ARBA" id="ARBA00022450"/>
    </source>
</evidence>
<keyword evidence="6" id="KW-1185">Reference proteome</keyword>
<feature type="domain" description="Polyketide synthase extender module SpnB-like Rossmann fold" evidence="4">
    <location>
        <begin position="45"/>
        <end position="137"/>
    </location>
</feature>